<reference evidence="5 6" key="1">
    <citation type="journal article" date="2010" name="Nature">
        <title>Genome sequence of the palaeopolyploid soybean.</title>
        <authorList>
            <person name="Schmutz J."/>
            <person name="Cannon S.B."/>
            <person name="Schlueter J."/>
            <person name="Ma J."/>
            <person name="Mitros T."/>
            <person name="Nelson W."/>
            <person name="Hyten D.L."/>
            <person name="Song Q."/>
            <person name="Thelen J.J."/>
            <person name="Cheng J."/>
            <person name="Xu D."/>
            <person name="Hellsten U."/>
            <person name="May G.D."/>
            <person name="Yu Y."/>
            <person name="Sakurai T."/>
            <person name="Umezawa T."/>
            <person name="Bhattacharyya M.K."/>
            <person name="Sandhu D."/>
            <person name="Valliyodan B."/>
            <person name="Lindquist E."/>
            <person name="Peto M."/>
            <person name="Grant D."/>
            <person name="Shu S."/>
            <person name="Goodstein D."/>
            <person name="Barry K."/>
            <person name="Futrell-Griggs M."/>
            <person name="Abernathy B."/>
            <person name="Du J."/>
            <person name="Tian Z."/>
            <person name="Zhu L."/>
            <person name="Gill N."/>
            <person name="Joshi T."/>
            <person name="Libault M."/>
            <person name="Sethuraman A."/>
            <person name="Zhang X.-C."/>
            <person name="Shinozaki K."/>
            <person name="Nguyen H.T."/>
            <person name="Wing R.A."/>
            <person name="Cregan P."/>
            <person name="Specht J."/>
            <person name="Grimwood J."/>
            <person name="Rokhsar D."/>
            <person name="Stacey G."/>
            <person name="Shoemaker R.C."/>
            <person name="Jackson S.A."/>
        </authorList>
    </citation>
    <scope>NUCLEOTIDE SEQUENCE</scope>
    <source>
        <strain evidence="6">cv. Williams 82</strain>
        <tissue evidence="5">Callus</tissue>
    </source>
</reference>
<dbReference type="GO" id="GO:0005737">
    <property type="term" value="C:cytoplasm"/>
    <property type="evidence" value="ECO:0007669"/>
    <property type="project" value="InterPro"/>
</dbReference>
<dbReference type="SUPFAM" id="SSF55729">
    <property type="entry name" value="Acyl-CoA N-acyltransferases (Nat)"/>
    <property type="match status" value="1"/>
</dbReference>
<dbReference type="UniPathway" id="UPA00068"/>
<sequence>LYLPLSSHCLRWFFHYTVCIPAGIHVSGNKHLLCAQSCRSGYRIHENLRCAIMVKAVHEHLMLHEQTESGLKFSISSQITRRRVKYSATESEPCFIVDASCWRSGIRRRSPCEYRDFKSRKISSALSIQSILCSMEGGVQRVHLLDGTISGVLLLELFKRDGMGTMVASDLYEGTRMAQVTDFSGIKKLIQPFEESGILLLQSLGSFIVVEREGQIIACAALFPFFEEKCGEVAAIAVSPDCRGQGQGDKLLGYENIFDSKQDRSKL</sequence>
<dbReference type="CDD" id="cd04301">
    <property type="entry name" value="NAT_SF"/>
    <property type="match status" value="1"/>
</dbReference>
<feature type="non-terminal residue" evidence="5">
    <location>
        <position position="1"/>
    </location>
</feature>
<keyword evidence="7" id="KW-1185">Reference proteome</keyword>
<dbReference type="InterPro" id="IPR000182">
    <property type="entry name" value="GNAT_dom"/>
</dbReference>
<gene>
    <name evidence="5" type="ORF">GLYMA_05G106200</name>
</gene>
<dbReference type="PANTHER" id="PTHR30602">
    <property type="entry name" value="AMINO-ACID ACETYLTRANSFERASE"/>
    <property type="match status" value="1"/>
</dbReference>
<dbReference type="Pfam" id="PF00583">
    <property type="entry name" value="Acetyltransf_1"/>
    <property type="match status" value="1"/>
</dbReference>
<dbReference type="PROSITE" id="PS51186">
    <property type="entry name" value="GNAT"/>
    <property type="match status" value="1"/>
</dbReference>
<comment type="pathway">
    <text evidence="1">Amino-acid biosynthesis; L-arginine biosynthesis.</text>
</comment>
<dbReference type="GO" id="GO:0004358">
    <property type="term" value="F:L-glutamate N-acetyltransferase activity, acting on acetyl-L-ornithine as donor"/>
    <property type="evidence" value="ECO:0000318"/>
    <property type="project" value="GO_Central"/>
</dbReference>
<dbReference type="SMR" id="A0A0R0K0F5"/>
<proteinExistence type="predicted"/>
<dbReference type="SUPFAM" id="SSF53633">
    <property type="entry name" value="Carbamate kinase-like"/>
    <property type="match status" value="1"/>
</dbReference>
<feature type="domain" description="N-acetyltransferase" evidence="4">
    <location>
        <begin position="173"/>
        <end position="267"/>
    </location>
</feature>
<organism evidence="5">
    <name type="scientific">Glycine max</name>
    <name type="common">Soybean</name>
    <name type="synonym">Glycine hispida</name>
    <dbReference type="NCBI Taxonomy" id="3847"/>
    <lineage>
        <taxon>Eukaryota</taxon>
        <taxon>Viridiplantae</taxon>
        <taxon>Streptophyta</taxon>
        <taxon>Embryophyta</taxon>
        <taxon>Tracheophyta</taxon>
        <taxon>Spermatophyta</taxon>
        <taxon>Magnoliopsida</taxon>
        <taxon>eudicotyledons</taxon>
        <taxon>Gunneridae</taxon>
        <taxon>Pentapetalae</taxon>
        <taxon>rosids</taxon>
        <taxon>fabids</taxon>
        <taxon>Fabales</taxon>
        <taxon>Fabaceae</taxon>
        <taxon>Papilionoideae</taxon>
        <taxon>50 kb inversion clade</taxon>
        <taxon>NPAAA clade</taxon>
        <taxon>indigoferoid/millettioid clade</taxon>
        <taxon>Phaseoleae</taxon>
        <taxon>Glycine</taxon>
        <taxon>Glycine subgen. Soja</taxon>
    </lineage>
</organism>
<dbReference type="PANTHER" id="PTHR30602:SF12">
    <property type="entry name" value="AMINO-ACID ACETYLTRANSFERASE NAGS1, CHLOROPLASTIC-RELATED"/>
    <property type="match status" value="1"/>
</dbReference>
<name>A0A0R0K0F5_SOYBN</name>
<dbReference type="InterPro" id="IPR010167">
    <property type="entry name" value="NH2A_AcTrfase"/>
</dbReference>
<evidence type="ECO:0000259" key="4">
    <source>
        <dbReference type="PROSITE" id="PS51186"/>
    </source>
</evidence>
<evidence type="ECO:0000256" key="3">
    <source>
        <dbReference type="ARBA" id="ARBA00023315"/>
    </source>
</evidence>
<reference evidence="5" key="3">
    <citation type="submission" date="2018-07" db="EMBL/GenBank/DDBJ databases">
        <title>WGS assembly of Glycine max.</title>
        <authorList>
            <person name="Schmutz J."/>
            <person name="Cannon S."/>
            <person name="Schlueter J."/>
            <person name="Ma J."/>
            <person name="Mitros T."/>
            <person name="Nelson W."/>
            <person name="Hyten D."/>
            <person name="Song Q."/>
            <person name="Thelen J."/>
            <person name="Cheng J."/>
            <person name="Xu D."/>
            <person name="Hellsten U."/>
            <person name="May G."/>
            <person name="Yu Y."/>
            <person name="Sakurai T."/>
            <person name="Umezawa T."/>
            <person name="Bhattacharyya M."/>
            <person name="Sandhu D."/>
            <person name="Valliyodan B."/>
            <person name="Lindquist E."/>
            <person name="Peto M."/>
            <person name="Grant D."/>
            <person name="Shu S."/>
            <person name="Goodstein D."/>
            <person name="Barry K."/>
            <person name="Futrell-Griggs M."/>
            <person name="Abernathy B."/>
            <person name="Du J."/>
            <person name="Tian Z."/>
            <person name="Zhu L."/>
            <person name="Gill N."/>
            <person name="Joshi T."/>
            <person name="Libault M."/>
            <person name="Sethuraman A."/>
            <person name="Zhang X."/>
            <person name="Shinozaki K."/>
            <person name="Nguyen H."/>
            <person name="Wing R."/>
            <person name="Cregan P."/>
            <person name="Specht J."/>
            <person name="Grimwood J."/>
            <person name="Rokhsar D."/>
            <person name="Stacey G."/>
            <person name="Shoemaker R."/>
            <person name="Jackson S."/>
        </authorList>
    </citation>
    <scope>NUCLEOTIDE SEQUENCE</scope>
    <source>
        <tissue evidence="5">Callus</tissue>
    </source>
</reference>
<dbReference type="Gene3D" id="3.40.1160.10">
    <property type="entry name" value="Acetylglutamate kinase-like"/>
    <property type="match status" value="1"/>
</dbReference>
<dbReference type="GO" id="GO:0006526">
    <property type="term" value="P:L-arginine biosynthetic process"/>
    <property type="evidence" value="ECO:0000318"/>
    <property type="project" value="GO_Central"/>
</dbReference>
<dbReference type="InterPro" id="IPR036393">
    <property type="entry name" value="AceGlu_kinase-like_sf"/>
</dbReference>
<dbReference type="Gene3D" id="3.40.630.30">
    <property type="match status" value="1"/>
</dbReference>
<evidence type="ECO:0000313" key="6">
    <source>
        <dbReference type="EnsemblPlants" id="KRH58131"/>
    </source>
</evidence>
<accession>A0A0R0K0F5</accession>
<dbReference type="Proteomes" id="UP000008827">
    <property type="component" value="Chromosome 5"/>
</dbReference>
<dbReference type="InterPro" id="IPR016181">
    <property type="entry name" value="Acyl_CoA_acyltransferase"/>
</dbReference>
<reference evidence="6" key="2">
    <citation type="submission" date="2018-02" db="UniProtKB">
        <authorList>
            <consortium name="EnsemblPlants"/>
        </authorList>
    </citation>
    <scope>IDENTIFICATION</scope>
    <source>
        <strain evidence="6">Williams 82</strain>
    </source>
</reference>
<evidence type="ECO:0000313" key="7">
    <source>
        <dbReference type="Proteomes" id="UP000008827"/>
    </source>
</evidence>
<keyword evidence="3" id="KW-0012">Acyltransferase</keyword>
<evidence type="ECO:0000256" key="2">
    <source>
        <dbReference type="ARBA" id="ARBA00022679"/>
    </source>
</evidence>
<dbReference type="InParanoid" id="A0A0R0K0F5"/>
<protein>
    <recommendedName>
        <fullName evidence="4">N-acetyltransferase domain-containing protein</fullName>
    </recommendedName>
</protein>
<dbReference type="AlphaFoldDB" id="A0A0R0K0F5"/>
<evidence type="ECO:0000256" key="1">
    <source>
        <dbReference type="ARBA" id="ARBA00004730"/>
    </source>
</evidence>
<dbReference type="STRING" id="3847.A0A0R0K0F5"/>
<evidence type="ECO:0000313" key="5">
    <source>
        <dbReference type="EMBL" id="KRH58131.1"/>
    </source>
</evidence>
<dbReference type="GO" id="GO:0004042">
    <property type="term" value="F:L-glutamate N-acetyltransferase activity"/>
    <property type="evidence" value="ECO:0007669"/>
    <property type="project" value="InterPro"/>
</dbReference>
<dbReference type="EMBL" id="CM000838">
    <property type="protein sequence ID" value="KRH58131.1"/>
    <property type="molecule type" value="Genomic_DNA"/>
</dbReference>
<dbReference type="EnsemblPlants" id="KRH58131">
    <property type="protein sequence ID" value="KRH58131"/>
    <property type="gene ID" value="GLYMA_05G106200"/>
</dbReference>
<dbReference type="Gramene" id="KRH58131">
    <property type="protein sequence ID" value="KRH58131"/>
    <property type="gene ID" value="GLYMA_05G106200"/>
</dbReference>
<keyword evidence="2" id="KW-0808">Transferase</keyword>